<keyword evidence="1" id="KW-0732">Signal</keyword>
<dbReference type="InterPro" id="IPR010546">
    <property type="entry name" value="DUF1120"/>
</dbReference>
<gene>
    <name evidence="2" type="ORF">B7T07_14255</name>
</gene>
<reference evidence="2 3" key="1">
    <citation type="submission" date="2017-04" db="EMBL/GenBank/DDBJ databases">
        <title>Cronobacter sakazakii, ST83 Lineage Isolates.</title>
        <authorList>
            <person name="Chase H."/>
            <person name="Tall B."/>
            <person name="Gopinath G."/>
            <person name="Lehner A."/>
        </authorList>
    </citation>
    <scope>NUCLEOTIDE SEQUENCE [LARGE SCALE GENOMIC DNA]</scope>
    <source>
        <strain evidence="2 3">MOD1_Comp15</strain>
    </source>
</reference>
<comment type="caution">
    <text evidence="2">The sequence shown here is derived from an EMBL/GenBank/DDBJ whole genome shotgun (WGS) entry which is preliminary data.</text>
</comment>
<dbReference type="Proteomes" id="UP000244856">
    <property type="component" value="Unassembled WGS sequence"/>
</dbReference>
<sequence>MFKIITLLAGFLSVLSGVSYASDSVDLKVTATLEAAACTPTLSDGGEAKFGHIPVGNLSETQTNQLGSRFLTLTIACSESTPVGWFITDNKKDSVQALTIMNPKFNGEDLSDASYEFGLGKTAAGVNIGAYAIYVDKSNVTADGNKISMLYKPGSGSWYASGAGEIKNDSSYIYAAEASGATDATIVSAQTFVWPLKITAAVQATNTLNISDDTSLTGSATITVMYL</sequence>
<proteinExistence type="predicted"/>
<accession>A0AA44Z909</accession>
<evidence type="ECO:0000313" key="3">
    <source>
        <dbReference type="Proteomes" id="UP000244856"/>
    </source>
</evidence>
<feature type="signal peptide" evidence="1">
    <location>
        <begin position="1"/>
        <end position="21"/>
    </location>
</feature>
<dbReference type="RefSeq" id="WP_080321643.1">
    <property type="nucleotide sequence ID" value="NZ_CP078110.1"/>
</dbReference>
<name>A0AA44Z909_CROSK</name>
<dbReference type="Pfam" id="PF06551">
    <property type="entry name" value="DUF1120"/>
    <property type="match status" value="1"/>
</dbReference>
<protein>
    <submittedName>
        <fullName evidence="2">DUF1120 domain-containing protein</fullName>
    </submittedName>
</protein>
<organism evidence="2 3">
    <name type="scientific">Cronobacter sakazakii</name>
    <name type="common">Enterobacter sakazakii</name>
    <dbReference type="NCBI Taxonomy" id="28141"/>
    <lineage>
        <taxon>Bacteria</taxon>
        <taxon>Pseudomonadati</taxon>
        <taxon>Pseudomonadota</taxon>
        <taxon>Gammaproteobacteria</taxon>
        <taxon>Enterobacterales</taxon>
        <taxon>Enterobacteriaceae</taxon>
        <taxon>Cronobacter</taxon>
    </lineage>
</organism>
<evidence type="ECO:0000313" key="2">
    <source>
        <dbReference type="EMBL" id="PUW03563.1"/>
    </source>
</evidence>
<feature type="chain" id="PRO_5041460149" evidence="1">
    <location>
        <begin position="22"/>
        <end position="227"/>
    </location>
</feature>
<evidence type="ECO:0000256" key="1">
    <source>
        <dbReference type="SAM" id="SignalP"/>
    </source>
</evidence>
<dbReference type="EMBL" id="NCTU01000007">
    <property type="protein sequence ID" value="PUW03563.1"/>
    <property type="molecule type" value="Genomic_DNA"/>
</dbReference>
<dbReference type="AlphaFoldDB" id="A0AA44Z909"/>